<proteinExistence type="predicted"/>
<feature type="non-terminal residue" evidence="1">
    <location>
        <position position="61"/>
    </location>
</feature>
<gene>
    <name evidence="1" type="ORF">S01H1_23592</name>
</gene>
<protein>
    <submittedName>
        <fullName evidence="1">Uncharacterized protein</fullName>
    </submittedName>
</protein>
<sequence>MPPPANAIVKARTVSGAGCIRKPSSHYKGGLSTVANIQEDRQMGKQYWLGIDVAKKTFVAA</sequence>
<evidence type="ECO:0000313" key="1">
    <source>
        <dbReference type="EMBL" id="GAF98717.1"/>
    </source>
</evidence>
<name>X0UE90_9ZZZZ</name>
<comment type="caution">
    <text evidence="1">The sequence shown here is derived from an EMBL/GenBank/DDBJ whole genome shotgun (WGS) entry which is preliminary data.</text>
</comment>
<accession>X0UE90</accession>
<organism evidence="1">
    <name type="scientific">marine sediment metagenome</name>
    <dbReference type="NCBI Taxonomy" id="412755"/>
    <lineage>
        <taxon>unclassified sequences</taxon>
        <taxon>metagenomes</taxon>
        <taxon>ecological metagenomes</taxon>
    </lineage>
</organism>
<reference evidence="1" key="1">
    <citation type="journal article" date="2014" name="Front. Microbiol.">
        <title>High frequency of phylogenetically diverse reductive dehalogenase-homologous genes in deep subseafloor sedimentary metagenomes.</title>
        <authorList>
            <person name="Kawai M."/>
            <person name="Futagami T."/>
            <person name="Toyoda A."/>
            <person name="Takaki Y."/>
            <person name="Nishi S."/>
            <person name="Hori S."/>
            <person name="Arai W."/>
            <person name="Tsubouchi T."/>
            <person name="Morono Y."/>
            <person name="Uchiyama I."/>
            <person name="Ito T."/>
            <person name="Fujiyama A."/>
            <person name="Inagaki F."/>
            <person name="Takami H."/>
        </authorList>
    </citation>
    <scope>NUCLEOTIDE SEQUENCE</scope>
    <source>
        <strain evidence="1">Expedition CK06-06</strain>
    </source>
</reference>
<dbReference type="EMBL" id="BARS01013677">
    <property type="protein sequence ID" value="GAF98717.1"/>
    <property type="molecule type" value="Genomic_DNA"/>
</dbReference>
<dbReference type="AlphaFoldDB" id="X0UE90"/>